<sequence length="78" mass="9463">EHLQFYDITHVQWVTCLLSYPHQVSKTRHLLLWRMNVTVCPELDKYLETIAEVPTHMWHNMANERLTIKQQLLAQRHK</sequence>
<protein>
    <submittedName>
        <fullName evidence="1">Uncharacterized protein</fullName>
    </submittedName>
</protein>
<reference evidence="2" key="1">
    <citation type="submission" date="2014-04" db="EMBL/GenBank/DDBJ databases">
        <title>Evolutionary Origins and Diversification of the Mycorrhizal Mutualists.</title>
        <authorList>
            <consortium name="DOE Joint Genome Institute"/>
            <consortium name="Mycorrhizal Genomics Consortium"/>
            <person name="Kohler A."/>
            <person name="Kuo A."/>
            <person name="Nagy L.G."/>
            <person name="Floudas D."/>
            <person name="Copeland A."/>
            <person name="Barry K.W."/>
            <person name="Cichocki N."/>
            <person name="Veneault-Fourrey C."/>
            <person name="LaButti K."/>
            <person name="Lindquist E.A."/>
            <person name="Lipzen A."/>
            <person name="Lundell T."/>
            <person name="Morin E."/>
            <person name="Murat C."/>
            <person name="Riley R."/>
            <person name="Ohm R."/>
            <person name="Sun H."/>
            <person name="Tunlid A."/>
            <person name="Henrissat B."/>
            <person name="Grigoriev I.V."/>
            <person name="Hibbett D.S."/>
            <person name="Martin F."/>
        </authorList>
    </citation>
    <scope>NUCLEOTIDE SEQUENCE [LARGE SCALE GENOMIC DNA]</scope>
    <source>
        <strain evidence="2">FD-334 SS-4</strain>
    </source>
</reference>
<accession>A0A0D2PNK7</accession>
<keyword evidence="2" id="KW-1185">Reference proteome</keyword>
<evidence type="ECO:0000313" key="1">
    <source>
        <dbReference type="EMBL" id="KJA21480.1"/>
    </source>
</evidence>
<organism evidence="1 2">
    <name type="scientific">Hypholoma sublateritium (strain FD-334 SS-4)</name>
    <dbReference type="NCBI Taxonomy" id="945553"/>
    <lineage>
        <taxon>Eukaryota</taxon>
        <taxon>Fungi</taxon>
        <taxon>Dikarya</taxon>
        <taxon>Basidiomycota</taxon>
        <taxon>Agaricomycotina</taxon>
        <taxon>Agaricomycetes</taxon>
        <taxon>Agaricomycetidae</taxon>
        <taxon>Agaricales</taxon>
        <taxon>Agaricineae</taxon>
        <taxon>Strophariaceae</taxon>
        <taxon>Hypholoma</taxon>
    </lineage>
</organism>
<name>A0A0D2PNK7_HYPSF</name>
<dbReference type="EMBL" id="KN817557">
    <property type="protein sequence ID" value="KJA21480.1"/>
    <property type="molecule type" value="Genomic_DNA"/>
</dbReference>
<dbReference type="Proteomes" id="UP000054270">
    <property type="component" value="Unassembled WGS sequence"/>
</dbReference>
<dbReference type="OMA" id="HNMANER"/>
<feature type="non-terminal residue" evidence="1">
    <location>
        <position position="1"/>
    </location>
</feature>
<dbReference type="AlphaFoldDB" id="A0A0D2PNK7"/>
<evidence type="ECO:0000313" key="2">
    <source>
        <dbReference type="Proteomes" id="UP000054270"/>
    </source>
</evidence>
<proteinExistence type="predicted"/>
<feature type="non-terminal residue" evidence="1">
    <location>
        <position position="78"/>
    </location>
</feature>
<gene>
    <name evidence="1" type="ORF">HYPSUDRAFT_120682</name>
</gene>